<name>A0A167WJ70_9EURO</name>
<comment type="caution">
    <text evidence="1">The sequence shown here is derived from an EMBL/GenBank/DDBJ whole genome shotgun (WGS) entry which is preliminary data.</text>
</comment>
<dbReference type="PANTHER" id="PTHR35204:SF1">
    <property type="entry name" value="ENTEROTOXIN"/>
    <property type="match status" value="1"/>
</dbReference>
<dbReference type="AlphaFoldDB" id="A0A167WJ70"/>
<dbReference type="InterPro" id="IPR038921">
    <property type="entry name" value="YOR389W-like"/>
</dbReference>
<sequence length="342" mass="38978">MSAAKSGIGTMDSANIVILNNTYPPSKEFQEYQKAQAMCDIAQNEWNGRIDGFLRMEAGFEIILCSFKDDLDTVRITPSKPLSQNNATFYQAADIQYLKAITSRYPGIGEDLVQLDFGQFVTAYEHAHDLFPNDSIYPRLTSVPDDEIDIIRRKVWHLAQHGEVDPSAFNWQAVTERIVTRYADLIEALVLNSAATNKAFFNIIEAVLQPFITYDESTYVDSTIIEQTTERCARQFIPSYAPMDTLAGAAVYGVSYKICSTLASVFFHERHHDELPAALERIRALKDELAWPEWKKCRGCAVDEICMIPMWPLGRKEDYEHPHCITAEDFSWWGDYWGPLVF</sequence>
<dbReference type="Proteomes" id="UP000242877">
    <property type="component" value="Unassembled WGS sequence"/>
</dbReference>
<proteinExistence type="predicted"/>
<keyword evidence="2" id="KW-1185">Reference proteome</keyword>
<organism evidence="1 2">
    <name type="scientific">Ascosphaera apis ARSEF 7405</name>
    <dbReference type="NCBI Taxonomy" id="392613"/>
    <lineage>
        <taxon>Eukaryota</taxon>
        <taxon>Fungi</taxon>
        <taxon>Dikarya</taxon>
        <taxon>Ascomycota</taxon>
        <taxon>Pezizomycotina</taxon>
        <taxon>Eurotiomycetes</taxon>
        <taxon>Eurotiomycetidae</taxon>
        <taxon>Onygenales</taxon>
        <taxon>Ascosphaeraceae</taxon>
        <taxon>Ascosphaera</taxon>
    </lineage>
</organism>
<dbReference type="OrthoDB" id="4207495at2759"/>
<dbReference type="EMBL" id="AZGZ01000023">
    <property type="protein sequence ID" value="KZZ88918.1"/>
    <property type="molecule type" value="Genomic_DNA"/>
</dbReference>
<gene>
    <name evidence="1" type="ORF">AAP_04710</name>
</gene>
<dbReference type="VEuPathDB" id="FungiDB:AAP_04710"/>
<evidence type="ECO:0000313" key="2">
    <source>
        <dbReference type="Proteomes" id="UP000242877"/>
    </source>
</evidence>
<reference evidence="1 2" key="1">
    <citation type="journal article" date="2016" name="Genome Biol. Evol.">
        <title>Divergent and convergent evolution of fungal pathogenicity.</title>
        <authorList>
            <person name="Shang Y."/>
            <person name="Xiao G."/>
            <person name="Zheng P."/>
            <person name="Cen K."/>
            <person name="Zhan S."/>
            <person name="Wang C."/>
        </authorList>
    </citation>
    <scope>NUCLEOTIDE SEQUENCE [LARGE SCALE GENOMIC DNA]</scope>
    <source>
        <strain evidence="1 2">ARSEF 7405</strain>
    </source>
</reference>
<dbReference type="PANTHER" id="PTHR35204">
    <property type="entry name" value="YALI0A21131P"/>
    <property type="match status" value="1"/>
</dbReference>
<evidence type="ECO:0000313" key="1">
    <source>
        <dbReference type="EMBL" id="KZZ88918.1"/>
    </source>
</evidence>
<protein>
    <submittedName>
        <fullName evidence="1">Uncharacterized protein</fullName>
    </submittedName>
</protein>
<accession>A0A167WJ70</accession>